<dbReference type="CDD" id="cd00082">
    <property type="entry name" value="HisKA"/>
    <property type="match status" value="1"/>
</dbReference>
<dbReference type="SMART" id="SM00388">
    <property type="entry name" value="HisKA"/>
    <property type="match status" value="1"/>
</dbReference>
<sequence length="364" mass="40557">MEKKEKILIVDDTIDTVELLTKRFRSEGYDTAAAYDGEEALQQVRDYEPDIILLDVMMPKLDGYEVCRRLKKDETTKHIPILMLTAKSGIPDKVKGLDTGADGYLTKPFDYKELAARVRSLLARKDASIKQAEQEKLAALDQMVDEVSHEVRNPLVTIGGFARRVRDNLAADDPNIKYLDIILQNVGALEKMVAKLLALKSATLSYTEKADMNEIIRLALARNDSQIRDKKITVETRLMENPPLIPADRDNLATAIACIIENGIEAMENSPEKKLTIASGVHDGFFEIEISDSGKGIPRDVIKNIYDPFSTSKLYGPGLGLTFALKTIQNHRGMISVQSEVDHGSRFTIRLPLKPAGPPRVEKP</sequence>
<dbReference type="InterPro" id="IPR005467">
    <property type="entry name" value="His_kinase_dom"/>
</dbReference>
<dbReference type="AlphaFoldDB" id="A0A3B0VQY6"/>
<dbReference type="SUPFAM" id="SSF47384">
    <property type="entry name" value="Homodimeric domain of signal transducing histidine kinase"/>
    <property type="match status" value="1"/>
</dbReference>
<evidence type="ECO:0000259" key="8">
    <source>
        <dbReference type="PROSITE" id="PS50110"/>
    </source>
</evidence>
<proteinExistence type="predicted"/>
<evidence type="ECO:0000256" key="2">
    <source>
        <dbReference type="ARBA" id="ARBA00023012"/>
    </source>
</evidence>
<dbReference type="PROSITE" id="PS50109">
    <property type="entry name" value="HIS_KIN"/>
    <property type="match status" value="1"/>
</dbReference>
<keyword evidence="1" id="KW-0597">Phosphoprotein</keyword>
<dbReference type="Gene3D" id="3.40.50.2300">
    <property type="match status" value="1"/>
</dbReference>
<dbReference type="Gene3D" id="1.10.287.130">
    <property type="match status" value="1"/>
</dbReference>
<dbReference type="PANTHER" id="PTHR43547">
    <property type="entry name" value="TWO-COMPONENT HISTIDINE KINASE"/>
    <property type="match status" value="1"/>
</dbReference>
<dbReference type="SMART" id="SM00387">
    <property type="entry name" value="HATPase_c"/>
    <property type="match status" value="1"/>
</dbReference>
<evidence type="ECO:0000313" key="9">
    <source>
        <dbReference type="EMBL" id="VAW41462.1"/>
    </source>
</evidence>
<dbReference type="SUPFAM" id="SSF55874">
    <property type="entry name" value="ATPase domain of HSP90 chaperone/DNA topoisomerase II/histidine kinase"/>
    <property type="match status" value="1"/>
</dbReference>
<evidence type="ECO:0000256" key="1">
    <source>
        <dbReference type="ARBA" id="ARBA00022553"/>
    </source>
</evidence>
<dbReference type="GO" id="GO:0000155">
    <property type="term" value="F:phosphorelay sensor kinase activity"/>
    <property type="evidence" value="ECO:0007669"/>
    <property type="project" value="InterPro"/>
</dbReference>
<dbReference type="SMART" id="SM00448">
    <property type="entry name" value="REC"/>
    <property type="match status" value="1"/>
</dbReference>
<accession>A0A3B0VQY6</accession>
<feature type="domain" description="Histidine kinase" evidence="7">
    <location>
        <begin position="146"/>
        <end position="355"/>
    </location>
</feature>
<keyword evidence="2" id="KW-0902">Two-component regulatory system</keyword>
<evidence type="ECO:0000256" key="3">
    <source>
        <dbReference type="ARBA" id="ARBA00023015"/>
    </source>
</evidence>
<dbReference type="Pfam" id="PF02518">
    <property type="entry name" value="HATPase_c"/>
    <property type="match status" value="1"/>
</dbReference>
<keyword evidence="6" id="KW-0175">Coiled coil</keyword>
<dbReference type="InterPro" id="IPR036890">
    <property type="entry name" value="HATPase_C_sf"/>
</dbReference>
<evidence type="ECO:0000256" key="4">
    <source>
        <dbReference type="ARBA" id="ARBA00023125"/>
    </source>
</evidence>
<reference evidence="9" key="1">
    <citation type="submission" date="2018-06" db="EMBL/GenBank/DDBJ databases">
        <authorList>
            <person name="Zhirakovskaya E."/>
        </authorList>
    </citation>
    <scope>NUCLEOTIDE SEQUENCE</scope>
</reference>
<keyword evidence="3" id="KW-0805">Transcription regulation</keyword>
<dbReference type="FunFam" id="3.40.50.2300:FF:000001">
    <property type="entry name" value="DNA-binding response regulator PhoB"/>
    <property type="match status" value="1"/>
</dbReference>
<dbReference type="PRINTS" id="PR00344">
    <property type="entry name" value="BCTRLSENSOR"/>
</dbReference>
<dbReference type="GO" id="GO:0003677">
    <property type="term" value="F:DNA binding"/>
    <property type="evidence" value="ECO:0007669"/>
    <property type="project" value="UniProtKB-KW"/>
</dbReference>
<evidence type="ECO:0000256" key="6">
    <source>
        <dbReference type="SAM" id="Coils"/>
    </source>
</evidence>
<dbReference type="InterPro" id="IPR036097">
    <property type="entry name" value="HisK_dim/P_sf"/>
</dbReference>
<dbReference type="PROSITE" id="PS50110">
    <property type="entry name" value="RESPONSE_REGULATORY"/>
    <property type="match status" value="1"/>
</dbReference>
<evidence type="ECO:0008006" key="10">
    <source>
        <dbReference type="Google" id="ProtNLM"/>
    </source>
</evidence>
<name>A0A3B0VQY6_9ZZZZ</name>
<dbReference type="InterPro" id="IPR003661">
    <property type="entry name" value="HisK_dim/P_dom"/>
</dbReference>
<dbReference type="Pfam" id="PF00072">
    <property type="entry name" value="Response_reg"/>
    <property type="match status" value="1"/>
</dbReference>
<organism evidence="9">
    <name type="scientific">hydrothermal vent metagenome</name>
    <dbReference type="NCBI Taxonomy" id="652676"/>
    <lineage>
        <taxon>unclassified sequences</taxon>
        <taxon>metagenomes</taxon>
        <taxon>ecological metagenomes</taxon>
    </lineage>
</organism>
<dbReference type="PANTHER" id="PTHR43547:SF2">
    <property type="entry name" value="HYBRID SIGNAL TRANSDUCTION HISTIDINE KINASE C"/>
    <property type="match status" value="1"/>
</dbReference>
<dbReference type="InterPro" id="IPR004358">
    <property type="entry name" value="Sig_transdc_His_kin-like_C"/>
</dbReference>
<dbReference type="EMBL" id="UOEY01000124">
    <property type="protein sequence ID" value="VAW41462.1"/>
    <property type="molecule type" value="Genomic_DNA"/>
</dbReference>
<keyword evidence="4" id="KW-0238">DNA-binding</keyword>
<dbReference type="SUPFAM" id="SSF52172">
    <property type="entry name" value="CheY-like"/>
    <property type="match status" value="1"/>
</dbReference>
<gene>
    <name evidence="9" type="ORF">MNBD_DELTA04-974</name>
</gene>
<dbReference type="Pfam" id="PF00512">
    <property type="entry name" value="HisKA"/>
    <property type="match status" value="1"/>
</dbReference>
<dbReference type="InterPro" id="IPR001789">
    <property type="entry name" value="Sig_transdc_resp-reg_receiver"/>
</dbReference>
<dbReference type="InterPro" id="IPR003594">
    <property type="entry name" value="HATPase_dom"/>
</dbReference>
<feature type="coiled-coil region" evidence="6">
    <location>
        <begin position="115"/>
        <end position="150"/>
    </location>
</feature>
<evidence type="ECO:0000256" key="5">
    <source>
        <dbReference type="ARBA" id="ARBA00023163"/>
    </source>
</evidence>
<dbReference type="Gene3D" id="3.30.565.10">
    <property type="entry name" value="Histidine kinase-like ATPase, C-terminal domain"/>
    <property type="match status" value="1"/>
</dbReference>
<feature type="domain" description="Response regulatory" evidence="8">
    <location>
        <begin position="6"/>
        <end position="122"/>
    </location>
</feature>
<keyword evidence="5" id="KW-0804">Transcription</keyword>
<evidence type="ECO:0000259" key="7">
    <source>
        <dbReference type="PROSITE" id="PS50109"/>
    </source>
</evidence>
<protein>
    <recommendedName>
        <fullName evidence="10">Histidine kinase</fullName>
    </recommendedName>
</protein>
<dbReference type="InterPro" id="IPR011006">
    <property type="entry name" value="CheY-like_superfamily"/>
</dbReference>